<accession>A0ABU6X5J7</accession>
<reference evidence="2 3" key="1">
    <citation type="journal article" date="2023" name="Plants (Basel)">
        <title>Bridging the Gap: Combining Genomics and Transcriptomics Approaches to Understand Stylosanthes scabra, an Orphan Legume from the Brazilian Caatinga.</title>
        <authorList>
            <person name="Ferreira-Neto J.R.C."/>
            <person name="da Silva M.D."/>
            <person name="Binneck E."/>
            <person name="de Melo N.F."/>
            <person name="da Silva R.H."/>
            <person name="de Melo A.L.T.M."/>
            <person name="Pandolfi V."/>
            <person name="Bustamante F.O."/>
            <person name="Brasileiro-Vidal A.C."/>
            <person name="Benko-Iseppon A.M."/>
        </authorList>
    </citation>
    <scope>NUCLEOTIDE SEQUENCE [LARGE SCALE GENOMIC DNA]</scope>
    <source>
        <tissue evidence="2">Leaves</tissue>
    </source>
</reference>
<keyword evidence="3" id="KW-1185">Reference proteome</keyword>
<dbReference type="Proteomes" id="UP001341840">
    <property type="component" value="Unassembled WGS sequence"/>
</dbReference>
<feature type="region of interest" description="Disordered" evidence="1">
    <location>
        <begin position="1"/>
        <end position="31"/>
    </location>
</feature>
<dbReference type="EMBL" id="JASCZI010211467">
    <property type="protein sequence ID" value="MED6192238.1"/>
    <property type="molecule type" value="Genomic_DNA"/>
</dbReference>
<proteinExistence type="predicted"/>
<gene>
    <name evidence="2" type="ORF">PIB30_008442</name>
</gene>
<evidence type="ECO:0000313" key="3">
    <source>
        <dbReference type="Proteomes" id="UP001341840"/>
    </source>
</evidence>
<evidence type="ECO:0000313" key="2">
    <source>
        <dbReference type="EMBL" id="MED6192238.1"/>
    </source>
</evidence>
<sequence>MLLATASTVSSVTLPSTQNPGGKKGIRHGNGLTNFYRRRRCEEEIKHGGCGGLHVKANAENNNFSRATKSIHQNNFSVRSYEIDANRSASVKTLMNYFQ</sequence>
<feature type="non-terminal residue" evidence="2">
    <location>
        <position position="99"/>
    </location>
</feature>
<evidence type="ECO:0000256" key="1">
    <source>
        <dbReference type="SAM" id="MobiDB-lite"/>
    </source>
</evidence>
<name>A0ABU6X5J7_9FABA</name>
<organism evidence="2 3">
    <name type="scientific">Stylosanthes scabra</name>
    <dbReference type="NCBI Taxonomy" id="79078"/>
    <lineage>
        <taxon>Eukaryota</taxon>
        <taxon>Viridiplantae</taxon>
        <taxon>Streptophyta</taxon>
        <taxon>Embryophyta</taxon>
        <taxon>Tracheophyta</taxon>
        <taxon>Spermatophyta</taxon>
        <taxon>Magnoliopsida</taxon>
        <taxon>eudicotyledons</taxon>
        <taxon>Gunneridae</taxon>
        <taxon>Pentapetalae</taxon>
        <taxon>rosids</taxon>
        <taxon>fabids</taxon>
        <taxon>Fabales</taxon>
        <taxon>Fabaceae</taxon>
        <taxon>Papilionoideae</taxon>
        <taxon>50 kb inversion clade</taxon>
        <taxon>dalbergioids sensu lato</taxon>
        <taxon>Dalbergieae</taxon>
        <taxon>Pterocarpus clade</taxon>
        <taxon>Stylosanthes</taxon>
    </lineage>
</organism>
<protein>
    <submittedName>
        <fullName evidence="2">Uncharacterized protein</fullName>
    </submittedName>
</protein>
<feature type="compositionally biased region" description="Polar residues" evidence="1">
    <location>
        <begin position="1"/>
        <end position="20"/>
    </location>
</feature>
<comment type="caution">
    <text evidence="2">The sequence shown here is derived from an EMBL/GenBank/DDBJ whole genome shotgun (WGS) entry which is preliminary data.</text>
</comment>